<dbReference type="Gene3D" id="1.10.1740.10">
    <property type="match status" value="1"/>
</dbReference>
<evidence type="ECO:0000256" key="1">
    <source>
        <dbReference type="ARBA" id="ARBA00010641"/>
    </source>
</evidence>
<dbReference type="InterPro" id="IPR013249">
    <property type="entry name" value="RNA_pol_sigma70_r4_t2"/>
</dbReference>
<evidence type="ECO:0000256" key="2">
    <source>
        <dbReference type="ARBA" id="ARBA00023015"/>
    </source>
</evidence>
<dbReference type="InterPro" id="IPR014284">
    <property type="entry name" value="RNA_pol_sigma-70_dom"/>
</dbReference>
<dbReference type="GO" id="GO:0006352">
    <property type="term" value="P:DNA-templated transcription initiation"/>
    <property type="evidence" value="ECO:0007669"/>
    <property type="project" value="InterPro"/>
</dbReference>
<dbReference type="NCBIfam" id="TIGR02937">
    <property type="entry name" value="sigma70-ECF"/>
    <property type="match status" value="1"/>
</dbReference>
<dbReference type="GO" id="GO:0003677">
    <property type="term" value="F:DNA binding"/>
    <property type="evidence" value="ECO:0007669"/>
    <property type="project" value="InterPro"/>
</dbReference>
<organism evidence="7 8">
    <name type="scientific">Pigmentiphaga kullae</name>
    <dbReference type="NCBI Taxonomy" id="151784"/>
    <lineage>
        <taxon>Bacteria</taxon>
        <taxon>Pseudomonadati</taxon>
        <taxon>Pseudomonadota</taxon>
        <taxon>Betaproteobacteria</taxon>
        <taxon>Burkholderiales</taxon>
        <taxon>Alcaligenaceae</taxon>
        <taxon>Pigmentiphaga</taxon>
    </lineage>
</organism>
<comment type="similarity">
    <text evidence="1">Belongs to the sigma-70 factor family. ECF subfamily.</text>
</comment>
<dbReference type="PANTHER" id="PTHR43133">
    <property type="entry name" value="RNA POLYMERASE ECF-TYPE SIGMA FACTO"/>
    <property type="match status" value="1"/>
</dbReference>
<feature type="domain" description="RNA polymerase sigma-70 region 2" evidence="5">
    <location>
        <begin position="16"/>
        <end position="84"/>
    </location>
</feature>
<evidence type="ECO:0000256" key="3">
    <source>
        <dbReference type="ARBA" id="ARBA00023082"/>
    </source>
</evidence>
<dbReference type="Gene3D" id="1.10.10.10">
    <property type="entry name" value="Winged helix-like DNA-binding domain superfamily/Winged helix DNA-binding domain"/>
    <property type="match status" value="1"/>
</dbReference>
<dbReference type="Proteomes" id="UP000292445">
    <property type="component" value="Unassembled WGS sequence"/>
</dbReference>
<comment type="caution">
    <text evidence="7">The sequence shown here is derived from an EMBL/GenBank/DDBJ whole genome shotgun (WGS) entry which is preliminary data.</text>
</comment>
<dbReference type="InterPro" id="IPR036388">
    <property type="entry name" value="WH-like_DNA-bd_sf"/>
</dbReference>
<gene>
    <name evidence="7" type="ORF">EV675_2386</name>
</gene>
<dbReference type="NCBIfam" id="NF007232">
    <property type="entry name" value="PRK09651.1"/>
    <property type="match status" value="1"/>
</dbReference>
<keyword evidence="8" id="KW-1185">Reference proteome</keyword>
<sequence>MDAVNTSPSPQSMSTLYRENQRWLQDWLRRKLGDTHMAADFAQDTFLRILAGVAKGQSPVLHEPRHYLVTIANRVMVDHFRRQALERAWLDALALAPEPVQFSPETQLAAIETLCEIDAMLQGLGAKPRQAFLMSQLEGLGYAEIALRLEVTVSSVKKYMARATEQCLLFLVRAGEFAA</sequence>
<dbReference type="Pfam" id="PF08281">
    <property type="entry name" value="Sigma70_r4_2"/>
    <property type="match status" value="1"/>
</dbReference>
<reference evidence="7 8" key="1">
    <citation type="submission" date="2019-02" db="EMBL/GenBank/DDBJ databases">
        <title>Genomic Encyclopedia of Type Strains, Phase IV (KMG-IV): sequencing the most valuable type-strain genomes for metagenomic binning, comparative biology and taxonomic classification.</title>
        <authorList>
            <person name="Goeker M."/>
        </authorList>
    </citation>
    <scope>NUCLEOTIDE SEQUENCE [LARGE SCALE GENOMIC DNA]</scope>
    <source>
        <strain evidence="7 8">K24</strain>
    </source>
</reference>
<dbReference type="SUPFAM" id="SSF88659">
    <property type="entry name" value="Sigma3 and sigma4 domains of RNA polymerase sigma factors"/>
    <property type="match status" value="1"/>
</dbReference>
<dbReference type="RefSeq" id="WP_130357451.1">
    <property type="nucleotide sequence ID" value="NZ_SGXC01000001.1"/>
</dbReference>
<dbReference type="GO" id="GO:0016987">
    <property type="term" value="F:sigma factor activity"/>
    <property type="evidence" value="ECO:0007669"/>
    <property type="project" value="UniProtKB-KW"/>
</dbReference>
<dbReference type="EMBL" id="SGXC01000001">
    <property type="protein sequence ID" value="RZS86346.1"/>
    <property type="molecule type" value="Genomic_DNA"/>
</dbReference>
<dbReference type="PANTHER" id="PTHR43133:SF63">
    <property type="entry name" value="RNA POLYMERASE SIGMA FACTOR FECI-RELATED"/>
    <property type="match status" value="1"/>
</dbReference>
<keyword evidence="4" id="KW-0804">Transcription</keyword>
<dbReference type="InterPro" id="IPR013325">
    <property type="entry name" value="RNA_pol_sigma_r2"/>
</dbReference>
<proteinExistence type="inferred from homology"/>
<evidence type="ECO:0000259" key="5">
    <source>
        <dbReference type="Pfam" id="PF04542"/>
    </source>
</evidence>
<dbReference type="SUPFAM" id="SSF88946">
    <property type="entry name" value="Sigma2 domain of RNA polymerase sigma factors"/>
    <property type="match status" value="1"/>
</dbReference>
<dbReference type="InterPro" id="IPR013324">
    <property type="entry name" value="RNA_pol_sigma_r3/r4-like"/>
</dbReference>
<protein>
    <submittedName>
        <fullName evidence="7">RNA polymerase sigma-70 factor (ECF subfamily)</fullName>
    </submittedName>
</protein>
<keyword evidence="2" id="KW-0805">Transcription regulation</keyword>
<evidence type="ECO:0000259" key="6">
    <source>
        <dbReference type="Pfam" id="PF08281"/>
    </source>
</evidence>
<keyword evidence="3" id="KW-0731">Sigma factor</keyword>
<dbReference type="InterPro" id="IPR007627">
    <property type="entry name" value="RNA_pol_sigma70_r2"/>
</dbReference>
<feature type="domain" description="RNA polymerase sigma factor 70 region 4 type 2" evidence="6">
    <location>
        <begin position="116"/>
        <end position="167"/>
    </location>
</feature>
<name>A0A4Q7NN48_9BURK</name>
<evidence type="ECO:0000313" key="7">
    <source>
        <dbReference type="EMBL" id="RZS86346.1"/>
    </source>
</evidence>
<dbReference type="Pfam" id="PF04542">
    <property type="entry name" value="Sigma70_r2"/>
    <property type="match status" value="1"/>
</dbReference>
<dbReference type="InterPro" id="IPR039425">
    <property type="entry name" value="RNA_pol_sigma-70-like"/>
</dbReference>
<evidence type="ECO:0000313" key="8">
    <source>
        <dbReference type="Proteomes" id="UP000292445"/>
    </source>
</evidence>
<dbReference type="AlphaFoldDB" id="A0A4Q7NN48"/>
<accession>A0A4Q7NN48</accession>
<evidence type="ECO:0000256" key="4">
    <source>
        <dbReference type="ARBA" id="ARBA00023163"/>
    </source>
</evidence>
<dbReference type="OrthoDB" id="8654550at2"/>